<evidence type="ECO:0000313" key="2">
    <source>
        <dbReference type="Proteomes" id="UP000327013"/>
    </source>
</evidence>
<gene>
    <name evidence="1" type="ORF">FH972_022016</name>
</gene>
<keyword evidence="2" id="KW-1185">Reference proteome</keyword>
<reference evidence="1 2" key="1">
    <citation type="submission" date="2019-06" db="EMBL/GenBank/DDBJ databases">
        <title>A chromosomal-level reference genome of Carpinus fangiana (Coryloideae, Betulaceae).</title>
        <authorList>
            <person name="Yang X."/>
            <person name="Wang Z."/>
            <person name="Zhang L."/>
            <person name="Hao G."/>
            <person name="Liu J."/>
            <person name="Yang Y."/>
        </authorList>
    </citation>
    <scope>NUCLEOTIDE SEQUENCE [LARGE SCALE GENOMIC DNA]</scope>
    <source>
        <strain evidence="1">Cfa_2016G</strain>
        <tissue evidence="1">Leaf</tissue>
    </source>
</reference>
<organism evidence="1 2">
    <name type="scientific">Carpinus fangiana</name>
    <dbReference type="NCBI Taxonomy" id="176857"/>
    <lineage>
        <taxon>Eukaryota</taxon>
        <taxon>Viridiplantae</taxon>
        <taxon>Streptophyta</taxon>
        <taxon>Embryophyta</taxon>
        <taxon>Tracheophyta</taxon>
        <taxon>Spermatophyta</taxon>
        <taxon>Magnoliopsida</taxon>
        <taxon>eudicotyledons</taxon>
        <taxon>Gunneridae</taxon>
        <taxon>Pentapetalae</taxon>
        <taxon>rosids</taxon>
        <taxon>fabids</taxon>
        <taxon>Fagales</taxon>
        <taxon>Betulaceae</taxon>
        <taxon>Carpinus</taxon>
    </lineage>
</organism>
<evidence type="ECO:0000313" key="1">
    <source>
        <dbReference type="EMBL" id="KAB8339080.1"/>
    </source>
</evidence>
<proteinExistence type="predicted"/>
<sequence>MGGHQGGGRHAMKAVMPGIHAQVVEGDKLLTRQHGNHHLEGLVDLLADLGTSEDDLAADEDEENNLRFHHAVDEAREQLRLVRAEVIVPHGQAFETDGEADITRSDDILDLEVRELGIEAQFLYDTRILARRQLRIIFRFCASDNHLARCKDQSGCLWIANSHDNGRETLVRGQCEFRCKATALGSQYLWVVLGITSVQGNRLEIQAAIEIDGGDNVP</sequence>
<protein>
    <submittedName>
        <fullName evidence="1">Uncharacterized protein</fullName>
    </submittedName>
</protein>
<dbReference type="Proteomes" id="UP000327013">
    <property type="component" value="Unassembled WGS sequence"/>
</dbReference>
<dbReference type="OrthoDB" id="10648156at2759"/>
<comment type="caution">
    <text evidence="1">The sequence shown here is derived from an EMBL/GenBank/DDBJ whole genome shotgun (WGS) entry which is preliminary data.</text>
</comment>
<dbReference type="AlphaFoldDB" id="A0A5N6KRD3"/>
<dbReference type="EMBL" id="VIBQ01000010">
    <property type="protein sequence ID" value="KAB8339080.1"/>
    <property type="molecule type" value="Genomic_DNA"/>
</dbReference>
<name>A0A5N6KRD3_9ROSI</name>
<accession>A0A5N6KRD3</accession>